<gene>
    <name evidence="3" type="ORF">SAMN05444354_101141</name>
</gene>
<evidence type="ECO:0008006" key="5">
    <source>
        <dbReference type="Google" id="ProtNLM"/>
    </source>
</evidence>
<keyword evidence="2" id="KW-0732">Signal</keyword>
<keyword evidence="4" id="KW-1185">Reference proteome</keyword>
<dbReference type="RefSeq" id="WP_075004448.1">
    <property type="nucleotide sequence ID" value="NZ_FOAP01000001.1"/>
</dbReference>
<evidence type="ECO:0000313" key="4">
    <source>
        <dbReference type="Proteomes" id="UP000182719"/>
    </source>
</evidence>
<reference evidence="4" key="1">
    <citation type="submission" date="2016-10" db="EMBL/GenBank/DDBJ databases">
        <authorList>
            <person name="Varghese N."/>
            <person name="Submissions S."/>
        </authorList>
    </citation>
    <scope>NUCLEOTIDE SEQUENCE [LARGE SCALE GENOMIC DNA]</scope>
    <source>
        <strain evidence="4">DSM 17044</strain>
    </source>
</reference>
<evidence type="ECO:0000256" key="2">
    <source>
        <dbReference type="SAM" id="SignalP"/>
    </source>
</evidence>
<evidence type="ECO:0000313" key="3">
    <source>
        <dbReference type="EMBL" id="SEK26586.1"/>
    </source>
</evidence>
<feature type="signal peptide" evidence="2">
    <location>
        <begin position="1"/>
        <end position="20"/>
    </location>
</feature>
<feature type="compositionally biased region" description="Pro residues" evidence="1">
    <location>
        <begin position="44"/>
        <end position="59"/>
    </location>
</feature>
<proteinExistence type="predicted"/>
<feature type="compositionally biased region" description="Basic and acidic residues" evidence="1">
    <location>
        <begin position="60"/>
        <end position="81"/>
    </location>
</feature>
<feature type="chain" id="PRO_5010179974" description="Outer membrane protein beta-barrel domain-containing protein" evidence="2">
    <location>
        <begin position="21"/>
        <end position="288"/>
    </location>
</feature>
<evidence type="ECO:0000256" key="1">
    <source>
        <dbReference type="SAM" id="MobiDB-lite"/>
    </source>
</evidence>
<accession>A0A1H7FKG5</accession>
<name>A0A1H7FKG5_STIAU</name>
<protein>
    <recommendedName>
        <fullName evidence="5">Outer membrane protein beta-barrel domain-containing protein</fullName>
    </recommendedName>
</protein>
<dbReference type="Proteomes" id="UP000182719">
    <property type="component" value="Unassembled WGS sequence"/>
</dbReference>
<sequence length="288" mass="30490">MRTALLTSLLALSVGLPAWGQEASGPASANPEPDESWLSFPGPADGPPPVDAMPAPPLPPRREAPGPKVPRREVSRPEARAPGRTAAFGPNRVSLQGAIPLGQGQLAAGLLLGFPLVSAQVSWGVLPWLDAGAAVNSLYGVMNEVNARVRLSLVNGEEAQVSLGLEGGHAFFLKPQAREQHGGRYFTGRRDWNLMPGLTGSARVGRRTRAFLDVRYHLAFDTDPVVRTPLGGAPDDVKVSSNVLFRTGVEVPFSERTSYVIMVGGNIHGRPEDASFMPTLSLGVVTGI</sequence>
<feature type="region of interest" description="Disordered" evidence="1">
    <location>
        <begin position="21"/>
        <end position="89"/>
    </location>
</feature>
<organism evidence="3 4">
    <name type="scientific">Stigmatella aurantiaca</name>
    <dbReference type="NCBI Taxonomy" id="41"/>
    <lineage>
        <taxon>Bacteria</taxon>
        <taxon>Pseudomonadati</taxon>
        <taxon>Myxococcota</taxon>
        <taxon>Myxococcia</taxon>
        <taxon>Myxococcales</taxon>
        <taxon>Cystobacterineae</taxon>
        <taxon>Archangiaceae</taxon>
        <taxon>Stigmatella</taxon>
    </lineage>
</organism>
<dbReference type="AlphaFoldDB" id="A0A1H7FKG5"/>
<dbReference type="EMBL" id="FOAP01000001">
    <property type="protein sequence ID" value="SEK26586.1"/>
    <property type="molecule type" value="Genomic_DNA"/>
</dbReference>